<dbReference type="STRING" id="158441.A0A226DPU0"/>
<keyword evidence="3" id="KW-1185">Reference proteome</keyword>
<dbReference type="Pfam" id="PF00240">
    <property type="entry name" value="ubiquitin"/>
    <property type="match status" value="1"/>
</dbReference>
<accession>A0A226DPU0</accession>
<dbReference type="InterPro" id="IPR019956">
    <property type="entry name" value="Ubiquitin_dom"/>
</dbReference>
<dbReference type="Gene3D" id="3.90.175.10">
    <property type="entry name" value="Diphtheria Toxin, domain 1"/>
    <property type="match status" value="1"/>
</dbReference>
<organism evidence="2 3">
    <name type="scientific">Folsomia candida</name>
    <name type="common">Springtail</name>
    <dbReference type="NCBI Taxonomy" id="158441"/>
    <lineage>
        <taxon>Eukaryota</taxon>
        <taxon>Metazoa</taxon>
        <taxon>Ecdysozoa</taxon>
        <taxon>Arthropoda</taxon>
        <taxon>Hexapoda</taxon>
        <taxon>Collembola</taxon>
        <taxon>Entomobryomorpha</taxon>
        <taxon>Isotomoidea</taxon>
        <taxon>Isotomidae</taxon>
        <taxon>Proisotominae</taxon>
        <taxon>Folsomia</taxon>
    </lineage>
</organism>
<dbReference type="EMBL" id="LNIX01000014">
    <property type="protein sequence ID" value="OXA46681.1"/>
    <property type="molecule type" value="Genomic_DNA"/>
</dbReference>
<dbReference type="SUPFAM" id="SSF54236">
    <property type="entry name" value="Ubiquitin-like"/>
    <property type="match status" value="1"/>
</dbReference>
<dbReference type="AlphaFoldDB" id="A0A226DPU0"/>
<sequence length="361" mass="41223">MSQYFGGASSSSSQVKSDNDLLAAAMSASTWYEIISYEEFDKMKEKNEDGRIKSGEFRELDQNSLHQTQLILGKTRTFEVPKIDPIPTAQNTRVVDIHANQKIDANTYQVFVKIITGKMITITCEPSTTIEEIINRMYITEGFPVDQQRLIFAGKQLELSRTLSYYNIQREDEIHMVLRLRGGACPIVYFQKGLRDTRFDYDFSKIIDNAITFERGSFPYKRPCGWKRYALSVLGRYENDDTWLGVGRQSRVDSVAGEWAVSYHGTGLHNSRSIAEDGYLLSKGQRFKFGRGIYTTPDISVAELYAREFEHEGDKYLVVIQNRVNPATVNIIPAQTTGVGEYWITEKETDIRPYGICIKKV</sequence>
<dbReference type="Proteomes" id="UP000198287">
    <property type="component" value="Unassembled WGS sequence"/>
</dbReference>
<protein>
    <recommendedName>
        <fullName evidence="1">Ubiquitin-like domain-containing protein</fullName>
    </recommendedName>
</protein>
<dbReference type="InterPro" id="IPR029071">
    <property type="entry name" value="Ubiquitin-like_domsf"/>
</dbReference>
<dbReference type="OrthoDB" id="1885901at2759"/>
<comment type="caution">
    <text evidence="2">The sequence shown here is derived from an EMBL/GenBank/DDBJ whole genome shotgun (WGS) entry which is preliminary data.</text>
</comment>
<evidence type="ECO:0000259" key="1">
    <source>
        <dbReference type="PROSITE" id="PS50053"/>
    </source>
</evidence>
<dbReference type="InterPro" id="IPR000626">
    <property type="entry name" value="Ubiquitin-like_dom"/>
</dbReference>
<dbReference type="OMA" id="FTHINDR"/>
<reference evidence="2 3" key="1">
    <citation type="submission" date="2015-12" db="EMBL/GenBank/DDBJ databases">
        <title>The genome of Folsomia candida.</title>
        <authorList>
            <person name="Faddeeva A."/>
            <person name="Derks M.F."/>
            <person name="Anvar Y."/>
            <person name="Smit S."/>
            <person name="Van Straalen N."/>
            <person name="Roelofs D."/>
        </authorList>
    </citation>
    <scope>NUCLEOTIDE SEQUENCE [LARGE SCALE GENOMIC DNA]</scope>
    <source>
        <strain evidence="2 3">VU population</strain>
        <tissue evidence="2">Whole body</tissue>
    </source>
</reference>
<dbReference type="SMART" id="SM00213">
    <property type="entry name" value="UBQ"/>
    <property type="match status" value="1"/>
</dbReference>
<proteinExistence type="predicted"/>
<evidence type="ECO:0000313" key="2">
    <source>
        <dbReference type="EMBL" id="OXA46681.1"/>
    </source>
</evidence>
<dbReference type="PANTHER" id="PTHR36649:SF28">
    <property type="entry name" value="UBIQUITIN-LIKE DOMAIN-CONTAINING PROTEIN"/>
    <property type="match status" value="1"/>
</dbReference>
<dbReference type="Gene3D" id="3.10.20.90">
    <property type="entry name" value="Phosphatidylinositol 3-kinase Catalytic Subunit, Chain A, domain 1"/>
    <property type="match status" value="1"/>
</dbReference>
<dbReference type="PANTHER" id="PTHR36649">
    <property type="entry name" value="UBIQUITIN-LIKE DOMAIN-CONTAINING PROTEIN"/>
    <property type="match status" value="1"/>
</dbReference>
<evidence type="ECO:0000313" key="3">
    <source>
        <dbReference type="Proteomes" id="UP000198287"/>
    </source>
</evidence>
<name>A0A226DPU0_FOLCA</name>
<dbReference type="SUPFAM" id="SSF56399">
    <property type="entry name" value="ADP-ribosylation"/>
    <property type="match status" value="1"/>
</dbReference>
<dbReference type="PRINTS" id="PR00348">
    <property type="entry name" value="UBIQUITIN"/>
</dbReference>
<dbReference type="PROSITE" id="PS50053">
    <property type="entry name" value="UBIQUITIN_2"/>
    <property type="match status" value="1"/>
</dbReference>
<gene>
    <name evidence="2" type="ORF">Fcan01_18153</name>
</gene>
<feature type="domain" description="Ubiquitin-like" evidence="1">
    <location>
        <begin position="108"/>
        <end position="183"/>
    </location>
</feature>